<dbReference type="EMBL" id="CYKH01001745">
    <property type="protein sequence ID" value="CUG89496.1"/>
    <property type="molecule type" value="Genomic_DNA"/>
</dbReference>
<organism evidence="2 3">
    <name type="scientific">Bodo saltans</name>
    <name type="common">Flagellated protozoan</name>
    <dbReference type="NCBI Taxonomy" id="75058"/>
    <lineage>
        <taxon>Eukaryota</taxon>
        <taxon>Discoba</taxon>
        <taxon>Euglenozoa</taxon>
        <taxon>Kinetoplastea</taxon>
        <taxon>Metakinetoplastina</taxon>
        <taxon>Eubodonida</taxon>
        <taxon>Bodonidae</taxon>
        <taxon>Bodo</taxon>
    </lineage>
</organism>
<feature type="compositionally biased region" description="Acidic residues" evidence="1">
    <location>
        <begin position="267"/>
        <end position="280"/>
    </location>
</feature>
<dbReference type="Proteomes" id="UP000051952">
    <property type="component" value="Unassembled WGS sequence"/>
</dbReference>
<feature type="compositionally biased region" description="Polar residues" evidence="1">
    <location>
        <begin position="49"/>
        <end position="58"/>
    </location>
</feature>
<accession>A0A0S4JD59</accession>
<name>A0A0S4JD59_BODSA</name>
<evidence type="ECO:0000313" key="2">
    <source>
        <dbReference type="EMBL" id="CUG89496.1"/>
    </source>
</evidence>
<protein>
    <submittedName>
        <fullName evidence="2">Uncharacterized protein</fullName>
    </submittedName>
</protein>
<feature type="compositionally biased region" description="Polar residues" evidence="1">
    <location>
        <begin position="127"/>
        <end position="136"/>
    </location>
</feature>
<feature type="compositionally biased region" description="Basic and acidic residues" evidence="1">
    <location>
        <begin position="95"/>
        <end position="107"/>
    </location>
</feature>
<dbReference type="VEuPathDB" id="TriTrypDB:BSAL_21735"/>
<feature type="compositionally biased region" description="Polar residues" evidence="1">
    <location>
        <begin position="188"/>
        <end position="200"/>
    </location>
</feature>
<proteinExistence type="predicted"/>
<sequence>MGVAASCTNCWRGDGPTSTKVRHISSTEDVAAYEYPPSSSPIDRDMRSVGTNAISPSPASHLHSSVGPGQHSPAISKVGSAVMLPHQNMANSGRSLERSHTSVDKGKTPVHVPPESPIRRPPVQALAESTTSSSSGDYEMPEEQPQEQQAVDALMFDGRVETAPTASHSPPVPSRPRSTVAAAPVRVGQSTAATGRSPSATRVGDVSLQQKPQSSWDRGSSSSDEDEGPRRRRMGGFVPGVGATKPTPSATTRHHAPAAQHYASNNIEEDEEDDDDDDDYQGPQEDAPALHM</sequence>
<evidence type="ECO:0000256" key="1">
    <source>
        <dbReference type="SAM" id="MobiDB-lite"/>
    </source>
</evidence>
<evidence type="ECO:0000313" key="3">
    <source>
        <dbReference type="Proteomes" id="UP000051952"/>
    </source>
</evidence>
<feature type="compositionally biased region" description="Pro residues" evidence="1">
    <location>
        <begin position="111"/>
        <end position="120"/>
    </location>
</feature>
<dbReference type="AlphaFoldDB" id="A0A0S4JD59"/>
<keyword evidence="3" id="KW-1185">Reference proteome</keyword>
<gene>
    <name evidence="2" type="ORF">BSAL_21735</name>
</gene>
<reference evidence="3" key="1">
    <citation type="submission" date="2015-09" db="EMBL/GenBank/DDBJ databases">
        <authorList>
            <consortium name="Pathogen Informatics"/>
        </authorList>
    </citation>
    <scope>NUCLEOTIDE SEQUENCE [LARGE SCALE GENOMIC DNA]</scope>
    <source>
        <strain evidence="3">Lake Konstanz</strain>
    </source>
</reference>
<feature type="region of interest" description="Disordered" evidence="1">
    <location>
        <begin position="1"/>
        <end position="292"/>
    </location>
</feature>